<name>A0A068RXM9_9FUNG</name>
<proteinExistence type="predicted"/>
<organism evidence="1 2">
    <name type="scientific">Lichtheimia corymbifera JMRC:FSU:9682</name>
    <dbReference type="NCBI Taxonomy" id="1263082"/>
    <lineage>
        <taxon>Eukaryota</taxon>
        <taxon>Fungi</taxon>
        <taxon>Fungi incertae sedis</taxon>
        <taxon>Mucoromycota</taxon>
        <taxon>Mucoromycotina</taxon>
        <taxon>Mucoromycetes</taxon>
        <taxon>Mucorales</taxon>
        <taxon>Lichtheimiaceae</taxon>
        <taxon>Lichtheimia</taxon>
    </lineage>
</organism>
<reference evidence="1" key="1">
    <citation type="submission" date="2013-08" db="EMBL/GenBank/DDBJ databases">
        <title>Gene expansion shapes genome architecture in the human pathogen Lichtheimia corymbifera: an evolutionary genomics analysis in the ancient terrestrial Mucorales (Mucoromycotina).</title>
        <authorList>
            <person name="Schwartze V.U."/>
            <person name="Winter S."/>
            <person name="Shelest E."/>
            <person name="Marcet-Houben M."/>
            <person name="Horn F."/>
            <person name="Wehner S."/>
            <person name="Hoffmann K."/>
            <person name="Riege K."/>
            <person name="Sammeth M."/>
            <person name="Nowrousian M."/>
            <person name="Valiante V."/>
            <person name="Linde J."/>
            <person name="Jacobsen I.D."/>
            <person name="Marz M."/>
            <person name="Brakhage A.A."/>
            <person name="Gabaldon T."/>
            <person name="Bocker S."/>
            <person name="Voigt K."/>
        </authorList>
    </citation>
    <scope>NUCLEOTIDE SEQUENCE [LARGE SCALE GENOMIC DNA]</scope>
    <source>
        <strain evidence="1">FSU 9682</strain>
    </source>
</reference>
<dbReference type="EMBL" id="CBTN010000025">
    <property type="protein sequence ID" value="CDH54759.1"/>
    <property type="molecule type" value="Genomic_DNA"/>
</dbReference>
<gene>
    <name evidence="1" type="ORF">LCOR_05977.1</name>
</gene>
<dbReference type="AlphaFoldDB" id="A0A068RXM9"/>
<sequence>MDDDGPQQVGYFDWLSYKEGDPLERGQGWCGGPDSEIMTKLRIVTTAGVMLKQMEDKTLIINGRSQKVDHLVNVMQRLHPVLWPSPNIT</sequence>
<accession>A0A068RXM9</accession>
<evidence type="ECO:0000313" key="1">
    <source>
        <dbReference type="EMBL" id="CDH54759.1"/>
    </source>
</evidence>
<dbReference type="Proteomes" id="UP000027586">
    <property type="component" value="Unassembled WGS sequence"/>
</dbReference>
<protein>
    <submittedName>
        <fullName evidence="1">Uncharacterized protein</fullName>
    </submittedName>
</protein>
<keyword evidence="2" id="KW-1185">Reference proteome</keyword>
<comment type="caution">
    <text evidence="1">The sequence shown here is derived from an EMBL/GenBank/DDBJ whole genome shotgun (WGS) entry which is preliminary data.</text>
</comment>
<dbReference type="VEuPathDB" id="FungiDB:LCOR_05977.1"/>
<evidence type="ECO:0000313" key="2">
    <source>
        <dbReference type="Proteomes" id="UP000027586"/>
    </source>
</evidence>